<proteinExistence type="predicted"/>
<protein>
    <submittedName>
        <fullName evidence="3">Uncharacterized protein</fullName>
    </submittedName>
</protein>
<keyword evidence="1" id="KW-0472">Membrane</keyword>
<accession>A0A8J7YPP5</accession>
<feature type="transmembrane region" description="Helical" evidence="1">
    <location>
        <begin position="16"/>
        <end position="36"/>
    </location>
</feature>
<evidence type="ECO:0000256" key="1">
    <source>
        <dbReference type="SAM" id="Phobius"/>
    </source>
</evidence>
<gene>
    <name evidence="2" type="ORF">J9259_08415</name>
    <name evidence="3" type="ORF">KIY12_07835</name>
</gene>
<dbReference type="Proteomes" id="UP000716004">
    <property type="component" value="Unassembled WGS sequence"/>
</dbReference>
<feature type="transmembrane region" description="Helical" evidence="1">
    <location>
        <begin position="48"/>
        <end position="68"/>
    </location>
</feature>
<keyword evidence="1" id="KW-0812">Transmembrane</keyword>
<dbReference type="EMBL" id="JAGVSJ010000032">
    <property type="protein sequence ID" value="MBX8632518.1"/>
    <property type="molecule type" value="Genomic_DNA"/>
</dbReference>
<reference evidence="3" key="1">
    <citation type="submission" date="2021-05" db="EMBL/GenBank/DDBJ databases">
        <title>Genomic insights into ecological role and evolution of a novel Thermoplasmata order Candidatus Sysuiplasmatales.</title>
        <authorList>
            <person name="Yuan Y."/>
        </authorList>
    </citation>
    <scope>NUCLEOTIDE SEQUENCE</scope>
    <source>
        <strain evidence="3">TUT19-bin139</strain>
        <strain evidence="2">YP2-bin.285</strain>
    </source>
</reference>
<evidence type="ECO:0000313" key="3">
    <source>
        <dbReference type="EMBL" id="MBX8644613.1"/>
    </source>
</evidence>
<organism evidence="3 4">
    <name type="scientific">Candidatus Sysuiplasma superficiale</name>
    <dbReference type="NCBI Taxonomy" id="2823368"/>
    <lineage>
        <taxon>Archaea</taxon>
        <taxon>Methanobacteriati</taxon>
        <taxon>Thermoplasmatota</taxon>
        <taxon>Thermoplasmata</taxon>
        <taxon>Candidatus Sysuiplasmatales</taxon>
        <taxon>Candidatus Sysuiplasmataceae</taxon>
        <taxon>Candidatus Sysuiplasma</taxon>
    </lineage>
</organism>
<feature type="transmembrane region" description="Helical" evidence="1">
    <location>
        <begin position="256"/>
        <end position="278"/>
    </location>
</feature>
<name>A0A8J7YPP5_9ARCH</name>
<feature type="transmembrane region" description="Helical" evidence="1">
    <location>
        <begin position="80"/>
        <end position="99"/>
    </location>
</feature>
<feature type="transmembrane region" description="Helical" evidence="1">
    <location>
        <begin position="106"/>
        <end position="123"/>
    </location>
</feature>
<feature type="transmembrane region" description="Helical" evidence="1">
    <location>
        <begin position="135"/>
        <end position="157"/>
    </location>
</feature>
<comment type="caution">
    <text evidence="3">The sequence shown here is derived from an EMBL/GenBank/DDBJ whole genome shotgun (WGS) entry which is preliminary data.</text>
</comment>
<dbReference type="EMBL" id="JAHEAC010000079">
    <property type="protein sequence ID" value="MBX8644613.1"/>
    <property type="molecule type" value="Genomic_DNA"/>
</dbReference>
<dbReference type="AlphaFoldDB" id="A0A8J7YPP5"/>
<evidence type="ECO:0000313" key="2">
    <source>
        <dbReference type="EMBL" id="MBX8632518.1"/>
    </source>
</evidence>
<dbReference type="Proteomes" id="UP000750197">
    <property type="component" value="Unassembled WGS sequence"/>
</dbReference>
<keyword evidence="1" id="KW-1133">Transmembrane helix</keyword>
<sequence>MGFNGISGIVNAPGEIPWELVLLYFVVAIGAAFMLGKKYGGLKKFTTLDLVYIGIGSAFAVVWEFYLAGFISRALPSTPFISVGFWGRIFILFIVAALVRKVGVGMSTLFIFNFLSDIISYGFGGEPIYTIYEVLTYGLLIDLFIAMTGGNLFGVLGNRMTSFTGQKSGVTGGSGEESDTVVPGKQISTERKSGLDGGNYFSTFNEFIHSTTFKAIFEGGTLAALMAFPDALLYRAFFSPFLYGGVVDWAKVFFDLYAFIPGDIVIGVLAALASVRIVKAIGH</sequence>
<evidence type="ECO:0000313" key="4">
    <source>
        <dbReference type="Proteomes" id="UP000750197"/>
    </source>
</evidence>